<sequence>MATSSTAAAPASSGGKRVPKPISAPRIGDVWISPPPSPAGQEEHSHRQGSVLPFEQINEANAAAARAQAELDNSARTALSQRAAGGAGGGVILRIKRKRGQEPVDSLQIGRLLDDVEGDEVLDASEQVHGADGDGHQGQGRSRKRLSIMRGVQGHDKLHAGSEEQSGLKRTFSNSASASTLPTRIMQSGKRSQMFRLAETVDLQHFSDPALANDLSRRLANFSPRASSPTPQQSTIDASGSASSSASPAPRATAFISTKSTSKPPTGSPLRFQVIRNEAEALRRGSKRAHAEAISPDQSPSMSKITAQKGRNNLSEDGADMSVEDVASSAQASNSVPRSSSRQSLRSRTRGPGQLPALRRMRIIDAIAIDSQSSSLTRKQRREKRRAKQASGLHAPRQLRGKSRSGTVQEARESDDVDADMDALDRKFAGLLGDYLKETHLEPPSDLESSISRLTHSEGVSSRPSEKSGRSNSASGAEDSPSDIDSDEDDYVYDVYYRESASMSGSERWADLSNAGDGNSRAGLSPAPVAGHASAPAPIVTGQSAQPEMQHLFKQSDRSQVATLEGLRAEDLMEWPDDEEEYDLIDVKTGGPDSADEWDEGEDEDSNDEGFYRNDYPDRDVNSEDEMAWDQEEDDDDDDDDDY</sequence>
<feature type="compositionally biased region" description="Low complexity" evidence="2">
    <location>
        <begin position="1"/>
        <end position="13"/>
    </location>
</feature>
<comment type="similarity">
    <text evidence="1">Belongs to the IWR1/SLC7A6OS family.</text>
</comment>
<feature type="domain" description="Transcription factor Iwr1" evidence="3">
    <location>
        <begin position="578"/>
        <end position="619"/>
    </location>
</feature>
<dbReference type="STRING" id="1522189.A0A316VQL9"/>
<feature type="compositionally biased region" description="Acidic residues" evidence="2">
    <location>
        <begin position="623"/>
        <end position="643"/>
    </location>
</feature>
<feature type="region of interest" description="Disordered" evidence="2">
    <location>
        <begin position="1"/>
        <end position="53"/>
    </location>
</feature>
<feature type="region of interest" description="Disordered" evidence="2">
    <location>
        <begin position="222"/>
        <end position="359"/>
    </location>
</feature>
<feature type="compositionally biased region" description="Acidic residues" evidence="2">
    <location>
        <begin position="594"/>
        <end position="608"/>
    </location>
</feature>
<feature type="compositionally biased region" description="Polar residues" evidence="2">
    <location>
        <begin position="447"/>
        <end position="463"/>
    </location>
</feature>
<accession>A0A316VQL9</accession>
<feature type="compositionally biased region" description="Polar residues" evidence="2">
    <location>
        <begin position="171"/>
        <end position="182"/>
    </location>
</feature>
<feature type="compositionally biased region" description="Acidic residues" evidence="2">
    <location>
        <begin position="572"/>
        <end position="584"/>
    </location>
</feature>
<feature type="region of interest" description="Disordered" evidence="2">
    <location>
        <begin position="158"/>
        <end position="182"/>
    </location>
</feature>
<feature type="region of interest" description="Disordered" evidence="2">
    <location>
        <begin position="441"/>
        <end position="545"/>
    </location>
</feature>
<evidence type="ECO:0000256" key="2">
    <source>
        <dbReference type="SAM" id="MobiDB-lite"/>
    </source>
</evidence>
<feature type="compositionally biased region" description="Basic and acidic residues" evidence="2">
    <location>
        <begin position="610"/>
        <end position="622"/>
    </location>
</feature>
<dbReference type="OrthoDB" id="6255506at2759"/>
<dbReference type="PANTHER" id="PTHR28063:SF1">
    <property type="entry name" value="RNA POLYMERASE II NUCLEAR LOCALIZATION PROTEIN IWR1"/>
    <property type="match status" value="1"/>
</dbReference>
<evidence type="ECO:0000259" key="3">
    <source>
        <dbReference type="Pfam" id="PF08574"/>
    </source>
</evidence>
<dbReference type="RefSeq" id="XP_025367057.1">
    <property type="nucleotide sequence ID" value="XM_025514719.1"/>
</dbReference>
<feature type="compositionally biased region" description="Basic residues" evidence="2">
    <location>
        <begin position="378"/>
        <end position="388"/>
    </location>
</feature>
<feature type="compositionally biased region" description="Polar residues" evidence="2">
    <location>
        <begin position="224"/>
        <end position="237"/>
    </location>
</feature>
<dbReference type="Proteomes" id="UP000245783">
    <property type="component" value="Unassembled WGS sequence"/>
</dbReference>
<dbReference type="PANTHER" id="PTHR28063">
    <property type="entry name" value="RNA POLYMERASE II NUCLEAR LOCALIZATION PROTEIN IWR1"/>
    <property type="match status" value="1"/>
</dbReference>
<evidence type="ECO:0000256" key="1">
    <source>
        <dbReference type="ARBA" id="ARBA00010218"/>
    </source>
</evidence>
<organism evidence="4 5">
    <name type="scientific">Ceraceosorus guamensis</name>
    <dbReference type="NCBI Taxonomy" id="1522189"/>
    <lineage>
        <taxon>Eukaryota</taxon>
        <taxon>Fungi</taxon>
        <taxon>Dikarya</taxon>
        <taxon>Basidiomycota</taxon>
        <taxon>Ustilaginomycotina</taxon>
        <taxon>Exobasidiomycetes</taxon>
        <taxon>Ceraceosorales</taxon>
        <taxon>Ceraceosoraceae</taxon>
        <taxon>Ceraceosorus</taxon>
    </lineage>
</organism>
<proteinExistence type="inferred from homology"/>
<dbReference type="GeneID" id="37036589"/>
<feature type="compositionally biased region" description="Low complexity" evidence="2">
    <location>
        <begin position="238"/>
        <end position="269"/>
    </location>
</feature>
<feature type="compositionally biased region" description="Acidic residues" evidence="2">
    <location>
        <begin position="480"/>
        <end position="492"/>
    </location>
</feature>
<name>A0A316VQL9_9BASI</name>
<dbReference type="AlphaFoldDB" id="A0A316VQL9"/>
<dbReference type="Pfam" id="PF08574">
    <property type="entry name" value="Iwr1"/>
    <property type="match status" value="1"/>
</dbReference>
<dbReference type="GO" id="GO:0006606">
    <property type="term" value="P:protein import into nucleus"/>
    <property type="evidence" value="ECO:0007669"/>
    <property type="project" value="InterPro"/>
</dbReference>
<protein>
    <recommendedName>
        <fullName evidence="3">Transcription factor Iwr1 domain-containing protein</fullName>
    </recommendedName>
</protein>
<feature type="compositionally biased region" description="Low complexity" evidence="2">
    <location>
        <begin position="328"/>
        <end position="346"/>
    </location>
</feature>
<dbReference type="InterPro" id="IPR013883">
    <property type="entry name" value="TF_Iwr1_dom"/>
</dbReference>
<evidence type="ECO:0000313" key="5">
    <source>
        <dbReference type="Proteomes" id="UP000245783"/>
    </source>
</evidence>
<gene>
    <name evidence="4" type="ORF">IE81DRAFT_326079</name>
</gene>
<dbReference type="InterPro" id="IPR040150">
    <property type="entry name" value="Iwr1"/>
</dbReference>
<feature type="compositionally biased region" description="Polar residues" evidence="2">
    <location>
        <begin position="296"/>
        <end position="315"/>
    </location>
</feature>
<feature type="region of interest" description="Disordered" evidence="2">
    <location>
        <begin position="570"/>
        <end position="643"/>
    </location>
</feature>
<keyword evidence="5" id="KW-1185">Reference proteome</keyword>
<evidence type="ECO:0000313" key="4">
    <source>
        <dbReference type="EMBL" id="PWN39897.1"/>
    </source>
</evidence>
<dbReference type="InParanoid" id="A0A316VQL9"/>
<dbReference type="EMBL" id="KZ819439">
    <property type="protein sequence ID" value="PWN39897.1"/>
    <property type="molecule type" value="Genomic_DNA"/>
</dbReference>
<reference evidence="4 5" key="1">
    <citation type="journal article" date="2018" name="Mol. Biol. Evol.">
        <title>Broad Genomic Sampling Reveals a Smut Pathogenic Ancestry of the Fungal Clade Ustilaginomycotina.</title>
        <authorList>
            <person name="Kijpornyongpan T."/>
            <person name="Mondo S.J."/>
            <person name="Barry K."/>
            <person name="Sandor L."/>
            <person name="Lee J."/>
            <person name="Lipzen A."/>
            <person name="Pangilinan J."/>
            <person name="LaButti K."/>
            <person name="Hainaut M."/>
            <person name="Henrissat B."/>
            <person name="Grigoriev I.V."/>
            <person name="Spatafora J.W."/>
            <person name="Aime M.C."/>
        </authorList>
    </citation>
    <scope>NUCLEOTIDE SEQUENCE [LARGE SCALE GENOMIC DNA]</scope>
    <source>
        <strain evidence="4 5">MCA 4658</strain>
    </source>
</reference>
<feature type="region of interest" description="Disordered" evidence="2">
    <location>
        <begin position="374"/>
        <end position="421"/>
    </location>
</feature>